<keyword evidence="5" id="KW-1133">Transmembrane helix</keyword>
<evidence type="ECO:0000256" key="5">
    <source>
        <dbReference type="SAM" id="Phobius"/>
    </source>
</evidence>
<dbReference type="Gene3D" id="3.20.20.450">
    <property type="entry name" value="EAL domain"/>
    <property type="match status" value="1"/>
</dbReference>
<evidence type="ECO:0000256" key="2">
    <source>
        <dbReference type="ARBA" id="ARBA00012282"/>
    </source>
</evidence>
<dbReference type="PROSITE" id="PS50883">
    <property type="entry name" value="EAL"/>
    <property type="match status" value="1"/>
</dbReference>
<dbReference type="Pfam" id="PF00990">
    <property type="entry name" value="GGDEF"/>
    <property type="match status" value="1"/>
</dbReference>
<dbReference type="Gene3D" id="3.30.70.270">
    <property type="match status" value="1"/>
</dbReference>
<dbReference type="GO" id="GO:0071111">
    <property type="term" value="F:cyclic-guanylate-specific phosphodiesterase activity"/>
    <property type="evidence" value="ECO:0007669"/>
    <property type="project" value="UniProtKB-EC"/>
</dbReference>
<proteinExistence type="predicted"/>
<feature type="domain" description="PAC" evidence="7">
    <location>
        <begin position="434"/>
        <end position="486"/>
    </location>
</feature>
<dbReference type="PROSITE" id="PS50112">
    <property type="entry name" value="PAS"/>
    <property type="match status" value="1"/>
</dbReference>
<name>A0A7X3H1I7_9GAMM</name>
<dbReference type="CDD" id="cd01948">
    <property type="entry name" value="EAL"/>
    <property type="match status" value="1"/>
</dbReference>
<feature type="transmembrane region" description="Helical" evidence="5">
    <location>
        <begin position="304"/>
        <end position="325"/>
    </location>
</feature>
<accession>A0A7X3H1I7</accession>
<evidence type="ECO:0000313" key="10">
    <source>
        <dbReference type="EMBL" id="MWJ28833.1"/>
    </source>
</evidence>
<dbReference type="SUPFAM" id="SSF55785">
    <property type="entry name" value="PYP-like sensor domain (PAS domain)"/>
    <property type="match status" value="1"/>
</dbReference>
<dbReference type="SUPFAM" id="SSF55073">
    <property type="entry name" value="Nucleotide cyclase"/>
    <property type="match status" value="1"/>
</dbReference>
<keyword evidence="5" id="KW-0812">Transmembrane</keyword>
<dbReference type="PANTHER" id="PTHR44757">
    <property type="entry name" value="DIGUANYLATE CYCLASE DGCP"/>
    <property type="match status" value="1"/>
</dbReference>
<evidence type="ECO:0000313" key="11">
    <source>
        <dbReference type="Proteomes" id="UP000437638"/>
    </source>
</evidence>
<dbReference type="InterPro" id="IPR052155">
    <property type="entry name" value="Biofilm_reg_signaling"/>
</dbReference>
<dbReference type="AlphaFoldDB" id="A0A7X3H1I7"/>
<protein>
    <recommendedName>
        <fullName evidence="2">cyclic-guanylate-specific phosphodiesterase</fullName>
        <ecNumber evidence="2">3.1.4.52</ecNumber>
    </recommendedName>
</protein>
<dbReference type="GO" id="GO:0071732">
    <property type="term" value="P:cellular response to nitric oxide"/>
    <property type="evidence" value="ECO:0007669"/>
    <property type="project" value="UniProtKB-ARBA"/>
</dbReference>
<comment type="caution">
    <text evidence="10">The sequence shown here is derived from an EMBL/GenBank/DDBJ whole genome shotgun (WGS) entry which is preliminary data.</text>
</comment>
<evidence type="ECO:0000259" key="7">
    <source>
        <dbReference type="PROSITE" id="PS50113"/>
    </source>
</evidence>
<gene>
    <name evidence="10" type="ORF">GPM19_11605</name>
</gene>
<dbReference type="Proteomes" id="UP000437638">
    <property type="component" value="Unassembled WGS sequence"/>
</dbReference>
<dbReference type="CDD" id="cd01949">
    <property type="entry name" value="GGDEF"/>
    <property type="match status" value="1"/>
</dbReference>
<dbReference type="InterPro" id="IPR000700">
    <property type="entry name" value="PAS-assoc_C"/>
</dbReference>
<dbReference type="SMART" id="SM00086">
    <property type="entry name" value="PAC"/>
    <property type="match status" value="1"/>
</dbReference>
<dbReference type="InterPro" id="IPR035919">
    <property type="entry name" value="EAL_sf"/>
</dbReference>
<comment type="cofactor">
    <cofactor evidence="1">
        <name>Mg(2+)</name>
        <dbReference type="ChEBI" id="CHEBI:18420"/>
    </cofactor>
</comment>
<dbReference type="FunFam" id="3.30.70.270:FF:000001">
    <property type="entry name" value="Diguanylate cyclase domain protein"/>
    <property type="match status" value="1"/>
</dbReference>
<dbReference type="InterPro" id="IPR001633">
    <property type="entry name" value="EAL_dom"/>
</dbReference>
<dbReference type="InterPro" id="IPR029787">
    <property type="entry name" value="Nucleotide_cyclase"/>
</dbReference>
<evidence type="ECO:0000256" key="4">
    <source>
        <dbReference type="ARBA" id="ARBA00051114"/>
    </source>
</evidence>
<evidence type="ECO:0000259" key="8">
    <source>
        <dbReference type="PROSITE" id="PS50883"/>
    </source>
</evidence>
<dbReference type="EC" id="3.1.4.52" evidence="2"/>
<dbReference type="InterPro" id="IPR035965">
    <property type="entry name" value="PAS-like_dom_sf"/>
</dbReference>
<dbReference type="InterPro" id="IPR000160">
    <property type="entry name" value="GGDEF_dom"/>
</dbReference>
<feature type="domain" description="PAS" evidence="6">
    <location>
        <begin position="376"/>
        <end position="405"/>
    </location>
</feature>
<dbReference type="SMART" id="SM00267">
    <property type="entry name" value="GGDEF"/>
    <property type="match status" value="1"/>
</dbReference>
<dbReference type="InterPro" id="IPR001610">
    <property type="entry name" value="PAC"/>
</dbReference>
<evidence type="ECO:0000256" key="3">
    <source>
        <dbReference type="ARBA" id="ARBA00022636"/>
    </source>
</evidence>
<evidence type="ECO:0000259" key="6">
    <source>
        <dbReference type="PROSITE" id="PS50112"/>
    </source>
</evidence>
<comment type="catalytic activity">
    <reaction evidence="4">
        <text>3',3'-c-di-GMP + H2O = 5'-phosphoguanylyl(3'-&gt;5')guanosine + H(+)</text>
        <dbReference type="Rhea" id="RHEA:24902"/>
        <dbReference type="ChEBI" id="CHEBI:15377"/>
        <dbReference type="ChEBI" id="CHEBI:15378"/>
        <dbReference type="ChEBI" id="CHEBI:58754"/>
        <dbReference type="ChEBI" id="CHEBI:58805"/>
        <dbReference type="EC" id="3.1.4.52"/>
    </reaction>
    <physiologicalReaction direction="left-to-right" evidence="4">
        <dbReference type="Rhea" id="RHEA:24903"/>
    </physiologicalReaction>
</comment>
<sequence>MSAVGPVQSIPAMKWRISPSQAGFTGFVIGLLLLCLLGWEMHKHHGQEQHGAQSRSVASADMVAQWVDSTLIASAHSLRGIKELYDLTQAQPGSIDAEALATLLVRRRDSLEFWEEVALVSPSGRIVASTLSSSLTRIELDQHAFFTPLLSHTAPVLEAVSGLYSSETAGGELRLLHALRLENPEGELQGLALARFAPSVFADMLERLTLNEGTSLGLVDTTLRVLARRAEAGIAASMSVGKEVRTPQLLAFQSGSDIRRSWIRESPVDGVHRLYSARKLENAPWVVIAGTDTTFYLNDWWRRFWALMAGWLALVVMGAVAMRHYRHLYAAEQELRQHRNRLAMEMETQLQAQQASELEAAQLKIAAMAFETHLGMFISDAENRIVQVNATFTTITGYAAEEVLGYNPRFLSSGRHGAAFYRTLWQRLKAKDSWQGEVWNRRKNGEIYPQWLTISVMRNDAGAIANYVATLSDITQRKAAEKEIHQLAFYDALTGLPNRRLLIDRLEAALKDTQRDGHYTAVMFIDLDNFKTINDSLGHYLGDALLQDVARRLEQVVRDGDTVARLGGDEFVVMLHELGGDLALAAPHAEIIANKLLMSLMAPFDVQEQVLQVTGSIGIALFTGSEVSVSDILQQADLAMYQAKSAGRNALRFFDTAMQTAVVERARLESDLRQALENQEFRLYYQSQVNAQGVVVGVEALLRWEHPVRGMVSPAEFIPLAEENNLISPIGAWVLETACRQLALWARSSATEGLSIAVNVSPHQFRQACFVDEILDILAHTGANPRRLKLEVTESLFMAEGDTVRARMEALRSEGICFSLDDFGTGYSSLAYLKRLPLDQLKIDQSFVRDVLDDPIDEAIVRTVIALAQSLELEVIAEGVETQAHCQWLYEHGCMAYQGYLFSRPVPVGALVVERQAACMRSIAASAP</sequence>
<organism evidence="10 11">
    <name type="scientific">Vreelandella zhuhanensis</name>
    <dbReference type="NCBI Taxonomy" id="2684210"/>
    <lineage>
        <taxon>Bacteria</taxon>
        <taxon>Pseudomonadati</taxon>
        <taxon>Pseudomonadota</taxon>
        <taxon>Gammaproteobacteria</taxon>
        <taxon>Oceanospirillales</taxon>
        <taxon>Halomonadaceae</taxon>
        <taxon>Vreelandella</taxon>
    </lineage>
</organism>
<dbReference type="Pfam" id="PF00563">
    <property type="entry name" value="EAL"/>
    <property type="match status" value="1"/>
</dbReference>
<dbReference type="NCBIfam" id="TIGR00229">
    <property type="entry name" value="sensory_box"/>
    <property type="match status" value="1"/>
</dbReference>
<feature type="domain" description="GGDEF" evidence="9">
    <location>
        <begin position="518"/>
        <end position="656"/>
    </location>
</feature>
<dbReference type="SMART" id="SM00052">
    <property type="entry name" value="EAL"/>
    <property type="match status" value="1"/>
</dbReference>
<dbReference type="PANTHER" id="PTHR44757:SF2">
    <property type="entry name" value="BIOFILM ARCHITECTURE MAINTENANCE PROTEIN MBAA"/>
    <property type="match status" value="1"/>
</dbReference>
<dbReference type="NCBIfam" id="TIGR00254">
    <property type="entry name" value="GGDEF"/>
    <property type="match status" value="1"/>
</dbReference>
<dbReference type="Pfam" id="PF13426">
    <property type="entry name" value="PAS_9"/>
    <property type="match status" value="1"/>
</dbReference>
<feature type="domain" description="EAL" evidence="8">
    <location>
        <begin position="665"/>
        <end position="919"/>
    </location>
</feature>
<dbReference type="FunFam" id="3.20.20.450:FF:000001">
    <property type="entry name" value="Cyclic di-GMP phosphodiesterase yahA"/>
    <property type="match status" value="1"/>
</dbReference>
<evidence type="ECO:0000259" key="9">
    <source>
        <dbReference type="PROSITE" id="PS50887"/>
    </source>
</evidence>
<dbReference type="PROSITE" id="PS50113">
    <property type="entry name" value="PAC"/>
    <property type="match status" value="1"/>
</dbReference>
<dbReference type="SMART" id="SM00091">
    <property type="entry name" value="PAS"/>
    <property type="match status" value="1"/>
</dbReference>
<dbReference type="PROSITE" id="PS50887">
    <property type="entry name" value="GGDEF"/>
    <property type="match status" value="1"/>
</dbReference>
<feature type="transmembrane region" description="Helical" evidence="5">
    <location>
        <begin position="20"/>
        <end position="39"/>
    </location>
</feature>
<dbReference type="Gene3D" id="3.30.450.20">
    <property type="entry name" value="PAS domain"/>
    <property type="match status" value="3"/>
</dbReference>
<keyword evidence="3" id="KW-0973">c-di-GMP</keyword>
<dbReference type="CDD" id="cd12915">
    <property type="entry name" value="PDC2_DGC_like"/>
    <property type="match status" value="1"/>
</dbReference>
<dbReference type="RefSeq" id="WP_160419201.1">
    <property type="nucleotide sequence ID" value="NZ_WTKP01000008.1"/>
</dbReference>
<dbReference type="SUPFAM" id="SSF141868">
    <property type="entry name" value="EAL domain-like"/>
    <property type="match status" value="1"/>
</dbReference>
<keyword evidence="5" id="KW-0472">Membrane</keyword>
<dbReference type="CDD" id="cd00130">
    <property type="entry name" value="PAS"/>
    <property type="match status" value="1"/>
</dbReference>
<dbReference type="EMBL" id="WTKP01000008">
    <property type="protein sequence ID" value="MWJ28833.1"/>
    <property type="molecule type" value="Genomic_DNA"/>
</dbReference>
<reference evidence="10 11" key="1">
    <citation type="submission" date="2019-12" db="EMBL/GenBank/DDBJ databases">
        <title>Halomonas rutogse sp. nov. isolated from two lakes on Tibetan Plateau.</title>
        <authorList>
            <person name="Gao P."/>
        </authorList>
    </citation>
    <scope>NUCLEOTIDE SEQUENCE [LARGE SCALE GENOMIC DNA]</scope>
    <source>
        <strain evidence="10 11">ZH2S</strain>
    </source>
</reference>
<dbReference type="InterPro" id="IPR043128">
    <property type="entry name" value="Rev_trsase/Diguanyl_cyclase"/>
</dbReference>
<dbReference type="InterPro" id="IPR000014">
    <property type="entry name" value="PAS"/>
</dbReference>
<evidence type="ECO:0000256" key="1">
    <source>
        <dbReference type="ARBA" id="ARBA00001946"/>
    </source>
</evidence>
<keyword evidence="11" id="KW-1185">Reference proteome</keyword>